<evidence type="ECO:0000313" key="1">
    <source>
        <dbReference type="EMBL" id="GIZ42386.1"/>
    </source>
</evidence>
<comment type="caution">
    <text evidence="1">The sequence shown here is derived from an EMBL/GenBank/DDBJ whole genome shotgun (WGS) entry which is preliminary data.</text>
</comment>
<evidence type="ECO:0000313" key="2">
    <source>
        <dbReference type="Proteomes" id="UP000825890"/>
    </source>
</evidence>
<dbReference type="RefSeq" id="XP_044656873.1">
    <property type="nucleotide sequence ID" value="XM_044800938.1"/>
</dbReference>
<gene>
    <name evidence="1" type="ORF">CKM354_000565900</name>
</gene>
<dbReference type="OrthoDB" id="3650741at2759"/>
<name>A0A9P3CGP1_9PEZI</name>
<dbReference type="AlphaFoldDB" id="A0A9P3CGP1"/>
<proteinExistence type="predicted"/>
<protein>
    <submittedName>
        <fullName evidence="1">Uncharacterized protein</fullName>
    </submittedName>
</protein>
<dbReference type="GeneID" id="68291234"/>
<sequence length="150" mass="17345">MADERKPPSLPELMARLPQELFDPIYDYTFHIPPVSGAPSITRISVATYKPPPILQVCRAIRTKLAARYYKNREFEGQANEVVLWARSLPHEHAKMIQEIRVWYFNEDELKEDTETRILSRLTPGLMSLPHQFLLEMSLTSVPRAVVKSI</sequence>
<accession>A0A9P3CGP1</accession>
<reference evidence="1 2" key="1">
    <citation type="submission" date="2021-01" db="EMBL/GenBank/DDBJ databases">
        <title>Cercospora kikuchii MAFF 305040 whole genome shotgun sequence.</title>
        <authorList>
            <person name="Kashiwa T."/>
            <person name="Suzuki T."/>
        </authorList>
    </citation>
    <scope>NUCLEOTIDE SEQUENCE [LARGE SCALE GENOMIC DNA]</scope>
    <source>
        <strain evidence="1 2">MAFF 305040</strain>
    </source>
</reference>
<keyword evidence="2" id="KW-1185">Reference proteome</keyword>
<organism evidence="1 2">
    <name type="scientific">Cercospora kikuchii</name>
    <dbReference type="NCBI Taxonomy" id="84275"/>
    <lineage>
        <taxon>Eukaryota</taxon>
        <taxon>Fungi</taxon>
        <taxon>Dikarya</taxon>
        <taxon>Ascomycota</taxon>
        <taxon>Pezizomycotina</taxon>
        <taxon>Dothideomycetes</taxon>
        <taxon>Dothideomycetidae</taxon>
        <taxon>Mycosphaerellales</taxon>
        <taxon>Mycosphaerellaceae</taxon>
        <taxon>Cercospora</taxon>
    </lineage>
</organism>
<dbReference type="EMBL" id="BOLY01000003">
    <property type="protein sequence ID" value="GIZ42386.1"/>
    <property type="molecule type" value="Genomic_DNA"/>
</dbReference>
<dbReference type="Proteomes" id="UP000825890">
    <property type="component" value="Unassembled WGS sequence"/>
</dbReference>